<proteinExistence type="predicted"/>
<dbReference type="OrthoDB" id="9802364at2"/>
<keyword evidence="9" id="KW-0234">DNA repair</keyword>
<dbReference type="Gene3D" id="1.10.10.10">
    <property type="entry name" value="Winged helix-like DNA-binding domain superfamily/Winged helix DNA-binding domain"/>
    <property type="match status" value="1"/>
</dbReference>
<evidence type="ECO:0000256" key="9">
    <source>
        <dbReference type="ARBA" id="ARBA00023204"/>
    </source>
</evidence>
<evidence type="ECO:0000256" key="2">
    <source>
        <dbReference type="ARBA" id="ARBA00022705"/>
    </source>
</evidence>
<evidence type="ECO:0000256" key="10">
    <source>
        <dbReference type="ARBA" id="ARBA00023236"/>
    </source>
</evidence>
<dbReference type="PANTHER" id="PTHR33516:SF2">
    <property type="entry name" value="LEXA REPRESSOR-RELATED"/>
    <property type="match status" value="1"/>
</dbReference>
<comment type="caution">
    <text evidence="13">The sequence shown here is derived from an EMBL/GenBank/DDBJ whole genome shotgun (WGS) entry which is preliminary data.</text>
</comment>
<dbReference type="GO" id="GO:0003677">
    <property type="term" value="F:DNA binding"/>
    <property type="evidence" value="ECO:0007669"/>
    <property type="project" value="UniProtKB-KW"/>
</dbReference>
<evidence type="ECO:0000256" key="1">
    <source>
        <dbReference type="ARBA" id="ARBA00022491"/>
    </source>
</evidence>
<dbReference type="FunFam" id="1.10.10.10:FF:000009">
    <property type="entry name" value="LexA repressor"/>
    <property type="match status" value="1"/>
</dbReference>
<dbReference type="NCBIfam" id="TIGR00498">
    <property type="entry name" value="lexA"/>
    <property type="match status" value="1"/>
</dbReference>
<dbReference type="GO" id="GO:0006508">
    <property type="term" value="P:proteolysis"/>
    <property type="evidence" value="ECO:0007669"/>
    <property type="project" value="InterPro"/>
</dbReference>
<dbReference type="InterPro" id="IPR006200">
    <property type="entry name" value="LexA"/>
</dbReference>
<dbReference type="RefSeq" id="WP_146407831.1">
    <property type="nucleotide sequence ID" value="NZ_SJPU01000002.1"/>
</dbReference>
<evidence type="ECO:0000313" key="13">
    <source>
        <dbReference type="EMBL" id="TWU16109.1"/>
    </source>
</evidence>
<keyword evidence="6" id="KW-0805">Transcription regulation</keyword>
<dbReference type="GO" id="GO:0009432">
    <property type="term" value="P:SOS response"/>
    <property type="evidence" value="ECO:0007669"/>
    <property type="project" value="UniProtKB-KW"/>
</dbReference>
<name>A0A5C6BZR1_9BACT</name>
<dbReference type="GO" id="GO:0004252">
    <property type="term" value="F:serine-type endopeptidase activity"/>
    <property type="evidence" value="ECO:0007669"/>
    <property type="project" value="UniProtKB-EC"/>
</dbReference>
<organism evidence="13 14">
    <name type="scientific">Allorhodopirellula heiligendammensis</name>
    <dbReference type="NCBI Taxonomy" id="2714739"/>
    <lineage>
        <taxon>Bacteria</taxon>
        <taxon>Pseudomonadati</taxon>
        <taxon>Planctomycetota</taxon>
        <taxon>Planctomycetia</taxon>
        <taxon>Pirellulales</taxon>
        <taxon>Pirellulaceae</taxon>
        <taxon>Allorhodopirellula</taxon>
    </lineage>
</organism>
<dbReference type="InterPro" id="IPR036286">
    <property type="entry name" value="LexA/Signal_pep-like_sf"/>
</dbReference>
<sequence>MATPQLTERQRHVYELIRSLIQDRGYGPTVREIGEHFGIKSPNGVMCHLRALEKKGLITRKANKSRAIELTGEHARSTTALPLLGIVSEHPAPLNLDSPQVIDLGKSLATGDRVLVQVSGGAFAQQGILDGDYLVVEQNREGQEGDLVVCQFPGGHVALRTWDDRQVADSLLGVAVSMIREKI</sequence>
<protein>
    <submittedName>
        <fullName evidence="13">LexA repressor</fullName>
        <ecNumber evidence="13">3.4.21.88</ecNumber>
    </submittedName>
</protein>
<dbReference type="InterPro" id="IPR050077">
    <property type="entry name" value="LexA_repressor"/>
</dbReference>
<dbReference type="Pfam" id="PF01726">
    <property type="entry name" value="LexA_DNA_bind"/>
    <property type="match status" value="1"/>
</dbReference>
<keyword evidence="4 13" id="KW-0378">Hydrolase</keyword>
<keyword evidence="3" id="KW-0227">DNA damage</keyword>
<keyword evidence="5" id="KW-0068">Autocatalytic cleavage</keyword>
<evidence type="ECO:0000256" key="3">
    <source>
        <dbReference type="ARBA" id="ARBA00022763"/>
    </source>
</evidence>
<dbReference type="EMBL" id="SJPU01000002">
    <property type="protein sequence ID" value="TWU16109.1"/>
    <property type="molecule type" value="Genomic_DNA"/>
</dbReference>
<dbReference type="Gene3D" id="2.10.109.10">
    <property type="entry name" value="Umud Fragment, subunit A"/>
    <property type="match status" value="1"/>
</dbReference>
<accession>A0A5C6BZR1</accession>
<keyword evidence="7" id="KW-0238">DNA-binding</keyword>
<dbReference type="InterPro" id="IPR036390">
    <property type="entry name" value="WH_DNA-bd_sf"/>
</dbReference>
<evidence type="ECO:0000259" key="11">
    <source>
        <dbReference type="Pfam" id="PF00717"/>
    </source>
</evidence>
<dbReference type="EC" id="3.4.21.88" evidence="13"/>
<dbReference type="GO" id="GO:0006281">
    <property type="term" value="P:DNA repair"/>
    <property type="evidence" value="ECO:0007669"/>
    <property type="project" value="UniProtKB-KW"/>
</dbReference>
<keyword evidence="2" id="KW-0235">DNA replication</keyword>
<feature type="domain" description="LexA repressor DNA-binding" evidence="12">
    <location>
        <begin position="5"/>
        <end position="67"/>
    </location>
</feature>
<dbReference type="InterPro" id="IPR006199">
    <property type="entry name" value="LexA_DNA-bd_dom"/>
</dbReference>
<evidence type="ECO:0000256" key="8">
    <source>
        <dbReference type="ARBA" id="ARBA00023163"/>
    </source>
</evidence>
<dbReference type="AlphaFoldDB" id="A0A5C6BZR1"/>
<dbReference type="GO" id="GO:0045892">
    <property type="term" value="P:negative regulation of DNA-templated transcription"/>
    <property type="evidence" value="ECO:0007669"/>
    <property type="project" value="InterPro"/>
</dbReference>
<dbReference type="InterPro" id="IPR015927">
    <property type="entry name" value="Peptidase_S24_S26A/B/C"/>
</dbReference>
<keyword evidence="1" id="KW-0678">Repressor</keyword>
<evidence type="ECO:0000256" key="6">
    <source>
        <dbReference type="ARBA" id="ARBA00023015"/>
    </source>
</evidence>
<evidence type="ECO:0000313" key="14">
    <source>
        <dbReference type="Proteomes" id="UP000319908"/>
    </source>
</evidence>
<dbReference type="PANTHER" id="PTHR33516">
    <property type="entry name" value="LEXA REPRESSOR"/>
    <property type="match status" value="1"/>
</dbReference>
<reference evidence="13 14" key="1">
    <citation type="journal article" date="2020" name="Antonie Van Leeuwenhoek">
        <title>Rhodopirellula heiligendammensis sp. nov., Rhodopirellula pilleata sp. nov., and Rhodopirellula solitaria sp. nov. isolated from natural or artificial marine surfaces in Northern Germany and California, USA, and emended description of the genus Rhodopirellula.</title>
        <authorList>
            <person name="Kallscheuer N."/>
            <person name="Wiegand S."/>
            <person name="Jogler M."/>
            <person name="Boedeker C."/>
            <person name="Peeters S.H."/>
            <person name="Rast P."/>
            <person name="Heuer A."/>
            <person name="Jetten M.S.M."/>
            <person name="Rohde M."/>
            <person name="Jogler C."/>
        </authorList>
    </citation>
    <scope>NUCLEOTIDE SEQUENCE [LARGE SCALE GENOMIC DNA]</scope>
    <source>
        <strain evidence="13 14">Poly21</strain>
    </source>
</reference>
<dbReference type="SUPFAM" id="SSF46785">
    <property type="entry name" value="Winged helix' DNA-binding domain"/>
    <property type="match status" value="1"/>
</dbReference>
<gene>
    <name evidence="13" type="primary">lexA</name>
    <name evidence="13" type="ORF">Poly21_33140</name>
</gene>
<keyword evidence="14" id="KW-1185">Reference proteome</keyword>
<evidence type="ECO:0000256" key="4">
    <source>
        <dbReference type="ARBA" id="ARBA00022801"/>
    </source>
</evidence>
<dbReference type="InterPro" id="IPR036388">
    <property type="entry name" value="WH-like_DNA-bd_sf"/>
</dbReference>
<dbReference type="SUPFAM" id="SSF51306">
    <property type="entry name" value="LexA/Signal peptidase"/>
    <property type="match status" value="1"/>
</dbReference>
<dbReference type="Proteomes" id="UP000319908">
    <property type="component" value="Unassembled WGS sequence"/>
</dbReference>
<evidence type="ECO:0000259" key="12">
    <source>
        <dbReference type="Pfam" id="PF01726"/>
    </source>
</evidence>
<keyword evidence="10" id="KW-0742">SOS response</keyword>
<evidence type="ECO:0000256" key="5">
    <source>
        <dbReference type="ARBA" id="ARBA00022813"/>
    </source>
</evidence>
<dbReference type="GO" id="GO:0006260">
    <property type="term" value="P:DNA replication"/>
    <property type="evidence" value="ECO:0007669"/>
    <property type="project" value="UniProtKB-KW"/>
</dbReference>
<evidence type="ECO:0000256" key="7">
    <source>
        <dbReference type="ARBA" id="ARBA00023125"/>
    </source>
</evidence>
<keyword evidence="8" id="KW-0804">Transcription</keyword>
<feature type="domain" description="Peptidase S24/S26A/S26B/S26C" evidence="11">
    <location>
        <begin position="102"/>
        <end position="160"/>
    </location>
</feature>
<dbReference type="Pfam" id="PF00717">
    <property type="entry name" value="Peptidase_S24"/>
    <property type="match status" value="1"/>
</dbReference>